<accession>A0A0F9MP38</accession>
<name>A0A0F9MP38_9ZZZZ</name>
<organism evidence="1">
    <name type="scientific">marine sediment metagenome</name>
    <dbReference type="NCBI Taxonomy" id="412755"/>
    <lineage>
        <taxon>unclassified sequences</taxon>
        <taxon>metagenomes</taxon>
        <taxon>ecological metagenomes</taxon>
    </lineage>
</organism>
<dbReference type="EMBL" id="LAZR01008476">
    <property type="protein sequence ID" value="KKM78555.1"/>
    <property type="molecule type" value="Genomic_DNA"/>
</dbReference>
<gene>
    <name evidence="1" type="ORF">LCGC14_1358770</name>
</gene>
<comment type="caution">
    <text evidence="1">The sequence shown here is derived from an EMBL/GenBank/DDBJ whole genome shotgun (WGS) entry which is preliminary data.</text>
</comment>
<proteinExistence type="predicted"/>
<evidence type="ECO:0000313" key="1">
    <source>
        <dbReference type="EMBL" id="KKM78555.1"/>
    </source>
</evidence>
<protein>
    <submittedName>
        <fullName evidence="1">Uncharacterized protein</fullName>
    </submittedName>
</protein>
<sequence>MDVVVTLPKRYGLRNWIAEGDPAGVPWSGQLYGFYMGGHPPNIKVGERVYVVYDGCLRGYALLVELEWDFSENRGQYGRGRLVRGGGAVAVTISDRIQSFRGWRYRWWHTDEERPFPSWNIA</sequence>
<reference evidence="1" key="1">
    <citation type="journal article" date="2015" name="Nature">
        <title>Complex archaea that bridge the gap between prokaryotes and eukaryotes.</title>
        <authorList>
            <person name="Spang A."/>
            <person name="Saw J.H."/>
            <person name="Jorgensen S.L."/>
            <person name="Zaremba-Niedzwiedzka K."/>
            <person name="Martijn J."/>
            <person name="Lind A.E."/>
            <person name="van Eijk R."/>
            <person name="Schleper C."/>
            <person name="Guy L."/>
            <person name="Ettema T.J."/>
        </authorList>
    </citation>
    <scope>NUCLEOTIDE SEQUENCE</scope>
</reference>
<dbReference type="AlphaFoldDB" id="A0A0F9MP38"/>